<feature type="compositionally biased region" description="Low complexity" evidence="4">
    <location>
        <begin position="1404"/>
        <end position="1415"/>
    </location>
</feature>
<dbReference type="SUPFAM" id="SSF54001">
    <property type="entry name" value="Cysteine proteinases"/>
    <property type="match status" value="1"/>
</dbReference>
<feature type="domain" description="USP" evidence="6">
    <location>
        <begin position="772"/>
        <end position="1485"/>
    </location>
</feature>
<keyword evidence="9" id="KW-1185">Reference proteome</keyword>
<dbReference type="PROSITE" id="PS51283">
    <property type="entry name" value="DUSP"/>
    <property type="match status" value="1"/>
</dbReference>
<organism evidence="8 9">
    <name type="scientific">Ramazzottius varieornatus</name>
    <name type="common">Water bear</name>
    <name type="synonym">Tardigrade</name>
    <dbReference type="NCBI Taxonomy" id="947166"/>
    <lineage>
        <taxon>Eukaryota</taxon>
        <taxon>Metazoa</taxon>
        <taxon>Ecdysozoa</taxon>
        <taxon>Tardigrada</taxon>
        <taxon>Eutardigrada</taxon>
        <taxon>Parachela</taxon>
        <taxon>Hypsibioidea</taxon>
        <taxon>Ramazzottiidae</taxon>
        <taxon>Ramazzottius</taxon>
    </lineage>
</organism>
<evidence type="ECO:0000259" key="6">
    <source>
        <dbReference type="PROSITE" id="PS50235"/>
    </source>
</evidence>
<name>A0A1D1VJ66_RAMVA</name>
<dbReference type="SUPFAM" id="SSF47473">
    <property type="entry name" value="EF-hand"/>
    <property type="match status" value="1"/>
</dbReference>
<accession>A0A1D1VJ66</accession>
<dbReference type="SMART" id="SM00695">
    <property type="entry name" value="DUSP"/>
    <property type="match status" value="1"/>
</dbReference>
<gene>
    <name evidence="8" type="primary">RvY_12345</name>
    <name evidence="8" type="synonym">RvY_12345.1</name>
    <name evidence="8" type="ORF">RvY_12345-1</name>
</gene>
<dbReference type="PROSITE" id="PS00973">
    <property type="entry name" value="USP_2"/>
    <property type="match status" value="1"/>
</dbReference>
<dbReference type="InterPro" id="IPR050185">
    <property type="entry name" value="Ub_carboxyl-term_hydrolase"/>
</dbReference>
<dbReference type="GO" id="GO:0016579">
    <property type="term" value="P:protein deubiquitination"/>
    <property type="evidence" value="ECO:0007669"/>
    <property type="project" value="InterPro"/>
</dbReference>
<dbReference type="Gene3D" id="1.10.238.10">
    <property type="entry name" value="EF-hand"/>
    <property type="match status" value="2"/>
</dbReference>
<dbReference type="InterPro" id="IPR011992">
    <property type="entry name" value="EF-hand-dom_pair"/>
</dbReference>
<proteinExistence type="predicted"/>
<dbReference type="OrthoDB" id="265776at2759"/>
<reference evidence="8 9" key="1">
    <citation type="journal article" date="2016" name="Nat. Commun.">
        <title>Extremotolerant tardigrade genome and improved radiotolerance of human cultured cells by tardigrade-unique protein.</title>
        <authorList>
            <person name="Hashimoto T."/>
            <person name="Horikawa D.D."/>
            <person name="Saito Y."/>
            <person name="Kuwahara H."/>
            <person name="Kozuka-Hata H."/>
            <person name="Shin-I T."/>
            <person name="Minakuchi Y."/>
            <person name="Ohishi K."/>
            <person name="Motoyama A."/>
            <person name="Aizu T."/>
            <person name="Enomoto A."/>
            <person name="Kondo K."/>
            <person name="Tanaka S."/>
            <person name="Hara Y."/>
            <person name="Koshikawa S."/>
            <person name="Sagara H."/>
            <person name="Miura T."/>
            <person name="Yokobori S."/>
            <person name="Miyagawa K."/>
            <person name="Suzuki Y."/>
            <person name="Kubo T."/>
            <person name="Oyama M."/>
            <person name="Kohara Y."/>
            <person name="Fujiyama A."/>
            <person name="Arakawa K."/>
            <person name="Katayama T."/>
            <person name="Toyoda A."/>
            <person name="Kunieda T."/>
        </authorList>
    </citation>
    <scope>NUCLEOTIDE SEQUENCE [LARGE SCALE GENOMIC DNA]</scope>
    <source>
        <strain evidence="8 9">YOKOZUNA-1</strain>
    </source>
</reference>
<dbReference type="InterPro" id="IPR038765">
    <property type="entry name" value="Papain-like_cys_pep_sf"/>
</dbReference>
<dbReference type="PANTHER" id="PTHR21646:SF76">
    <property type="entry name" value="UBIQUITIN CARBOXYL-TERMINAL HYDROLASE 32"/>
    <property type="match status" value="1"/>
</dbReference>
<dbReference type="Pfam" id="PF06337">
    <property type="entry name" value="DUSP"/>
    <property type="match status" value="1"/>
</dbReference>
<evidence type="ECO:0000256" key="3">
    <source>
        <dbReference type="ARBA" id="ARBA00022837"/>
    </source>
</evidence>
<comment type="caution">
    <text evidence="8">The sequence shown here is derived from an EMBL/GenBank/DDBJ whole genome shotgun (WGS) entry which is preliminary data.</text>
</comment>
<feature type="compositionally biased region" description="Polar residues" evidence="4">
    <location>
        <begin position="462"/>
        <end position="479"/>
    </location>
</feature>
<comment type="catalytic activity">
    <reaction evidence="1">
        <text>Thiol-dependent hydrolysis of ester, thioester, amide, peptide and isopeptide bonds formed by the C-terminal Gly of ubiquitin (a 76-residue protein attached to proteins as an intracellular targeting signal).</text>
        <dbReference type="EC" id="3.4.19.12"/>
    </reaction>
</comment>
<dbReference type="InterPro" id="IPR001394">
    <property type="entry name" value="Peptidase_C19_UCH"/>
</dbReference>
<dbReference type="InterPro" id="IPR035927">
    <property type="entry name" value="DUSP-like_sf"/>
</dbReference>
<dbReference type="Gene3D" id="3.90.70.10">
    <property type="entry name" value="Cysteine proteinases"/>
    <property type="match status" value="2"/>
</dbReference>
<dbReference type="Gene3D" id="3.10.20.90">
    <property type="entry name" value="Phosphatidylinositol 3-kinase Catalytic Subunit, Chain A, domain 1"/>
    <property type="match status" value="1"/>
</dbReference>
<feature type="region of interest" description="Disordered" evidence="4">
    <location>
        <begin position="1496"/>
        <end position="1517"/>
    </location>
</feature>
<sequence>MSVFKSLLNINFKLGKDVKQSILSYEDAIKRLPDADVTRLRKSFRKDALGEYLEKPKFIRYIMGENVPSKISEALYLAFGGTSKGIVFKDLVAGLTLLACGTHEEKLDFLYHLCAGGAPTMPLTDLLAMIKIWEDGRIPEHVLRAFGTAELITAEQFRGWISQYSKSMALTRWLLDRPSSERPLPPSSPTSPRSSISSLGPVLVVDPNIVEVPTFYQTLSGVTHLNEGEIHQLQRMYMTLKNNGRFDLSLFASLVCPPIPSAVVINLFQVFDENGDGHVDLKEFICAISACARGPQPDREKFCFKIFDVKRRRALNLEELSNMLKILLSIDENEAKYREADVRKMAQEVMQKYAQDGQREFLTDGDYTLWCQEETRRENTERRPATVTKFMRLLFQMCHIVFGLRPYDPKKPNSHEDELVCVIEWLQRDSQRMKAPGDVYYIVNMDWWRVWRRYMEDGVAPSESTSQDSLPAPDSTPTSSRKRSTGIFSEIVSRLPSTHSRQNSRSSTPLSRSSSTMSIPQQAVKEPGPIDNRPLLQSDSLRNQTITAEGGVLKKKSDGSQLKENEHFILVCEAVWRTLKHWYGTAEKSPDLPRQCVMFDNGQVDVDVFPISVRLLKHTQVENTPRTYGSQYAAYGGMVPGAAYSYPSSASTFQTERTFFATACFSAHTSFYDVHETIARYYSSHSRQYSLDDIRLWIYVEENNMTLIDDESYKLKQLNVKDNDKILVEFRNKDLTWPEELSSLSGSHVKKTSLNRSNSISRDDGTYEKGCCGLNNLGNTCFMNSAVQCVSYSRPLTHYFQTQRFISELNRRNPIGYGGAIAERYAELINQLWSGKYRTVAPLKLRQLIGKHRPVFTGYQQHDSQEVLAFLLDGLHEDLNRVHEKPYVELNDSEGRVDEVVAQEAWDNHLRRNQSIVVDLFHGLLRSRVKCLTCSNASVRFDPFSVLSLPLPLDNLLLVEPPLIRCDGQTPRKFGLRVDPDSTYEALVEKYAQIAGLASSDLVPIEITPGRGVIRRYVAQEEKVQRPDANGMLSSDIARIWMYQVPLLSAAELEDRSPSSMEAAARNDRWIMAIHRRMSPKENFYLSWSKSLPVTFGIPVMVACDKSTRCRQLYERVWIQVKRFVRGQDLKDGENANHAQEGAIPQTGYPFKLLLVKEDGLWCSKCPWTQFCRGCELKVSDELFEYASTTICIDWEPSFYHLRYQETKEFSYEEDTSVRRAHTEHTEPISLESCLKAFTHEEELGPDALYQCGKCQKQQLASKRIQLWKLPPALVVHFKRFQKVRDYWVKSPKIVTFPLSNMDLSSYVAAATMISPMTPAEEAALAVPLPLPLSSEQLTNGGTTEYPDMNTSDYGTVDEESESQRTGEGDGRDAKRTSCGGGSGGSQWTSTPSDGDASSASQCDSLPDLSESLDSQKMGRVEGEEYKYDLYAICCHSGSLATGHYVAYCKNPNGKWYLFNDSSCKEVLEKHIDTSTAYMLFYERKGLDYNAFLPDSGTTSSAESAPESATRTPNMEARMNGGMVTNEALAAIDKMDPEERSKYCSIQ</sequence>
<dbReference type="Pfam" id="PF00443">
    <property type="entry name" value="UCH"/>
    <property type="match status" value="1"/>
</dbReference>
<dbReference type="SMART" id="SM00054">
    <property type="entry name" value="EFh"/>
    <property type="match status" value="1"/>
</dbReference>
<dbReference type="PROSITE" id="PS50235">
    <property type="entry name" value="USP_3"/>
    <property type="match status" value="1"/>
</dbReference>
<dbReference type="SUPFAM" id="SSF143791">
    <property type="entry name" value="DUSP-like"/>
    <property type="match status" value="1"/>
</dbReference>
<dbReference type="Pfam" id="PF25265">
    <property type="entry name" value="USP32_N"/>
    <property type="match status" value="1"/>
</dbReference>
<dbReference type="Proteomes" id="UP000186922">
    <property type="component" value="Unassembled WGS sequence"/>
</dbReference>
<dbReference type="GO" id="GO:0005794">
    <property type="term" value="C:Golgi apparatus"/>
    <property type="evidence" value="ECO:0007669"/>
    <property type="project" value="TreeGrafter"/>
</dbReference>
<feature type="domain" description="EF-hand" evidence="5">
    <location>
        <begin position="259"/>
        <end position="294"/>
    </location>
</feature>
<feature type="domain" description="DUSP" evidence="7">
    <location>
        <begin position="414"/>
        <end position="597"/>
    </location>
</feature>
<feature type="compositionally biased region" description="Low complexity" evidence="4">
    <location>
        <begin position="1496"/>
        <end position="1510"/>
    </location>
</feature>
<feature type="region of interest" description="Disordered" evidence="4">
    <location>
        <begin position="1336"/>
        <end position="1418"/>
    </location>
</feature>
<keyword evidence="3" id="KW-0106">Calcium</keyword>
<feature type="region of interest" description="Disordered" evidence="4">
    <location>
        <begin position="460"/>
        <end position="539"/>
    </location>
</feature>
<dbReference type="InterPro" id="IPR018200">
    <property type="entry name" value="USP_CS"/>
</dbReference>
<dbReference type="STRING" id="947166.A0A1D1VJ66"/>
<evidence type="ECO:0000259" key="5">
    <source>
        <dbReference type="PROSITE" id="PS50222"/>
    </source>
</evidence>
<dbReference type="PROSITE" id="PS00972">
    <property type="entry name" value="USP_1"/>
    <property type="match status" value="1"/>
</dbReference>
<dbReference type="InterPro" id="IPR057368">
    <property type="entry name" value="USP32_N"/>
</dbReference>
<dbReference type="EC" id="3.4.19.12" evidence="2"/>
<dbReference type="InterPro" id="IPR018247">
    <property type="entry name" value="EF_Hand_1_Ca_BS"/>
</dbReference>
<dbReference type="PANTHER" id="PTHR21646">
    <property type="entry name" value="UBIQUITIN CARBOXYL-TERMINAL HYDROLASE"/>
    <property type="match status" value="1"/>
</dbReference>
<dbReference type="GO" id="GO:0004843">
    <property type="term" value="F:cysteine-type deubiquitinase activity"/>
    <property type="evidence" value="ECO:0007669"/>
    <property type="project" value="UniProtKB-EC"/>
</dbReference>
<dbReference type="PROSITE" id="PS50222">
    <property type="entry name" value="EF_HAND_2"/>
    <property type="match status" value="1"/>
</dbReference>
<dbReference type="GO" id="GO:0005509">
    <property type="term" value="F:calcium ion binding"/>
    <property type="evidence" value="ECO:0007669"/>
    <property type="project" value="InterPro"/>
</dbReference>
<dbReference type="Gene3D" id="3.30.2230.10">
    <property type="entry name" value="DUSP-like"/>
    <property type="match status" value="1"/>
</dbReference>
<dbReference type="PROSITE" id="PS00018">
    <property type="entry name" value="EF_HAND_1"/>
    <property type="match status" value="1"/>
</dbReference>
<feature type="compositionally biased region" description="Polar residues" evidence="4">
    <location>
        <begin position="1336"/>
        <end position="1354"/>
    </location>
</feature>
<dbReference type="InterPro" id="IPR002048">
    <property type="entry name" value="EF_hand_dom"/>
</dbReference>
<dbReference type="EMBL" id="BDGG01000007">
    <property type="protein sequence ID" value="GAV01667.1"/>
    <property type="molecule type" value="Genomic_DNA"/>
</dbReference>
<evidence type="ECO:0000256" key="4">
    <source>
        <dbReference type="SAM" id="MobiDB-lite"/>
    </source>
</evidence>
<evidence type="ECO:0000256" key="2">
    <source>
        <dbReference type="ARBA" id="ARBA00012759"/>
    </source>
</evidence>
<dbReference type="InterPro" id="IPR028889">
    <property type="entry name" value="USP"/>
</dbReference>
<dbReference type="InterPro" id="IPR006615">
    <property type="entry name" value="Pept_C19_DUSP"/>
</dbReference>
<evidence type="ECO:0000313" key="9">
    <source>
        <dbReference type="Proteomes" id="UP000186922"/>
    </source>
</evidence>
<feature type="compositionally biased region" description="Low complexity" evidence="4">
    <location>
        <begin position="504"/>
        <end position="518"/>
    </location>
</feature>
<evidence type="ECO:0000259" key="7">
    <source>
        <dbReference type="PROSITE" id="PS51283"/>
    </source>
</evidence>
<feature type="compositionally biased region" description="Basic and acidic residues" evidence="4">
    <location>
        <begin position="1362"/>
        <end position="1376"/>
    </location>
</feature>
<dbReference type="PRINTS" id="PR00450">
    <property type="entry name" value="RECOVERIN"/>
</dbReference>
<protein>
    <recommendedName>
        <fullName evidence="2">ubiquitinyl hydrolase 1</fullName>
        <ecNumber evidence="2">3.4.19.12</ecNumber>
    </recommendedName>
</protein>
<evidence type="ECO:0000313" key="8">
    <source>
        <dbReference type="EMBL" id="GAV01667.1"/>
    </source>
</evidence>
<evidence type="ECO:0000256" key="1">
    <source>
        <dbReference type="ARBA" id="ARBA00000707"/>
    </source>
</evidence>